<name>A0A6J6JRR2_9ZZZZ</name>
<proteinExistence type="inferred from homology"/>
<dbReference type="PANTHER" id="PTHR43725:SF53">
    <property type="entry name" value="UDP-ARABINOSE 4-EPIMERASE 1"/>
    <property type="match status" value="1"/>
</dbReference>
<evidence type="ECO:0000256" key="2">
    <source>
        <dbReference type="ARBA" id="ARBA00007637"/>
    </source>
</evidence>
<dbReference type="SUPFAM" id="SSF51735">
    <property type="entry name" value="NAD(P)-binding Rossmann-fold domains"/>
    <property type="match status" value="1"/>
</dbReference>
<evidence type="ECO:0000313" key="7">
    <source>
        <dbReference type="EMBL" id="CAB4639055.1"/>
    </source>
</evidence>
<keyword evidence="5" id="KW-0119">Carbohydrate metabolism</keyword>
<protein>
    <submittedName>
        <fullName evidence="7">Unannotated protein</fullName>
    </submittedName>
</protein>
<dbReference type="InterPro" id="IPR001509">
    <property type="entry name" value="Epimerase_deHydtase"/>
</dbReference>
<dbReference type="Gene3D" id="3.90.25.10">
    <property type="entry name" value="UDP-galactose 4-epimerase, domain 1"/>
    <property type="match status" value="1"/>
</dbReference>
<dbReference type="Pfam" id="PF01370">
    <property type="entry name" value="Epimerase"/>
    <property type="match status" value="1"/>
</dbReference>
<gene>
    <name evidence="7" type="ORF">UFOPK2001_01044</name>
</gene>
<dbReference type="GO" id="GO:0003978">
    <property type="term" value="F:UDP-glucose 4-epimerase activity"/>
    <property type="evidence" value="ECO:0007669"/>
    <property type="project" value="InterPro"/>
</dbReference>
<dbReference type="GO" id="GO:0033499">
    <property type="term" value="P:galactose catabolic process via UDP-galactose, Leloir pathway"/>
    <property type="evidence" value="ECO:0007669"/>
    <property type="project" value="TreeGrafter"/>
</dbReference>
<dbReference type="Gene3D" id="3.40.50.720">
    <property type="entry name" value="NAD(P)-binding Rossmann-like Domain"/>
    <property type="match status" value="1"/>
</dbReference>
<comment type="cofactor">
    <cofactor evidence="1">
        <name>NAD(+)</name>
        <dbReference type="ChEBI" id="CHEBI:57540"/>
    </cofactor>
</comment>
<evidence type="ECO:0000256" key="1">
    <source>
        <dbReference type="ARBA" id="ARBA00001911"/>
    </source>
</evidence>
<reference evidence="7" key="1">
    <citation type="submission" date="2020-05" db="EMBL/GenBank/DDBJ databases">
        <authorList>
            <person name="Chiriac C."/>
            <person name="Salcher M."/>
            <person name="Ghai R."/>
            <person name="Kavagutti S V."/>
        </authorList>
    </citation>
    <scope>NUCLEOTIDE SEQUENCE</scope>
</reference>
<feature type="domain" description="NAD-dependent epimerase/dehydratase" evidence="6">
    <location>
        <begin position="3"/>
        <end position="251"/>
    </location>
</feature>
<dbReference type="NCBIfam" id="TIGR01179">
    <property type="entry name" value="galE"/>
    <property type="match status" value="1"/>
</dbReference>
<dbReference type="EMBL" id="CAEZVN010000130">
    <property type="protein sequence ID" value="CAB4639055.1"/>
    <property type="molecule type" value="Genomic_DNA"/>
</dbReference>
<evidence type="ECO:0000259" key="6">
    <source>
        <dbReference type="Pfam" id="PF01370"/>
    </source>
</evidence>
<dbReference type="PANTHER" id="PTHR43725">
    <property type="entry name" value="UDP-GLUCOSE 4-EPIMERASE"/>
    <property type="match status" value="1"/>
</dbReference>
<evidence type="ECO:0000256" key="5">
    <source>
        <dbReference type="ARBA" id="ARBA00023277"/>
    </source>
</evidence>
<dbReference type="InterPro" id="IPR036291">
    <property type="entry name" value="NAD(P)-bd_dom_sf"/>
</dbReference>
<dbReference type="AlphaFoldDB" id="A0A6J6JRR2"/>
<sequence>MSVLVTGGAGYIGSHVVRLLHERSDSVLVVDDMSSGVRERIGSSAFLQLELSAPDAKQKLTQAIQEHGVTSVIHLAAQKQVGVSVQQPELYYEQNIGGMTNLLSAMRESGVDRLVFSSSAATYGMPDVDSVTEDQVCNPINPYGETKLIGEWMSANASRAWGLRAANLRYFNVAGAGWPELADTAVMNLVPIVFAALKAGKSPVVFGDDYPTPDGSCIRDYVHVHDLAEAHISALDYLERDERKYSTFNVGTGSGSSVFEVLAEIKRASGIDFEIDIQGRRAGDPPSLCANVSRIESEFGWKAKRGLAEIVDSAWAAIS</sequence>
<organism evidence="7">
    <name type="scientific">freshwater metagenome</name>
    <dbReference type="NCBI Taxonomy" id="449393"/>
    <lineage>
        <taxon>unclassified sequences</taxon>
        <taxon>metagenomes</taxon>
        <taxon>ecological metagenomes</taxon>
    </lineage>
</organism>
<keyword evidence="3" id="KW-0520">NAD</keyword>
<keyword evidence="4" id="KW-0413">Isomerase</keyword>
<dbReference type="InterPro" id="IPR005886">
    <property type="entry name" value="UDP_G4E"/>
</dbReference>
<comment type="similarity">
    <text evidence="2">Belongs to the NAD(P)-dependent epimerase/dehydratase family.</text>
</comment>
<evidence type="ECO:0000256" key="3">
    <source>
        <dbReference type="ARBA" id="ARBA00023027"/>
    </source>
</evidence>
<evidence type="ECO:0000256" key="4">
    <source>
        <dbReference type="ARBA" id="ARBA00023235"/>
    </source>
</evidence>
<accession>A0A6J6JRR2</accession>